<dbReference type="PANTHER" id="PTHR11946:SF93">
    <property type="entry name" value="VALINE--TRNA LIGASE, CHLOROPLASTIC_MITOCHONDRIAL 2"/>
    <property type="match status" value="1"/>
</dbReference>
<comment type="domain">
    <text evidence="12">ValRS has two distinct active sites: one for aminoacylation and one for editing. The misactivated threonine is translocated from the active site to the editing site.</text>
</comment>
<evidence type="ECO:0000256" key="3">
    <source>
        <dbReference type="ARBA" id="ARBA00022490"/>
    </source>
</evidence>
<feature type="domain" description="Valyl-tRNA synthetase tRNA-binding arm" evidence="16">
    <location>
        <begin position="873"/>
        <end position="937"/>
    </location>
</feature>
<dbReference type="Gene3D" id="3.90.740.10">
    <property type="entry name" value="Valyl/Leucyl/Isoleucyl-tRNA synthetase, editing domain"/>
    <property type="match status" value="1"/>
</dbReference>
<dbReference type="InterPro" id="IPR019499">
    <property type="entry name" value="Val-tRNA_synth_tRNA-bd"/>
</dbReference>
<evidence type="ECO:0000256" key="13">
    <source>
        <dbReference type="SAM" id="MobiDB-lite"/>
    </source>
</evidence>
<dbReference type="InterPro" id="IPR014729">
    <property type="entry name" value="Rossmann-like_a/b/a_fold"/>
</dbReference>
<dbReference type="InterPro" id="IPR033705">
    <property type="entry name" value="Anticodon_Ia_Val"/>
</dbReference>
<keyword evidence="3 12" id="KW-0963">Cytoplasm</keyword>
<feature type="domain" description="Methionyl/Valyl/Leucyl/Isoleucyl-tRNA synthetase anticodon-binding" evidence="15">
    <location>
        <begin position="657"/>
        <end position="817"/>
    </location>
</feature>
<keyword evidence="18" id="KW-1185">Reference proteome</keyword>
<evidence type="ECO:0000256" key="2">
    <source>
        <dbReference type="ARBA" id="ARBA00011245"/>
    </source>
</evidence>
<dbReference type="GO" id="GO:0004832">
    <property type="term" value="F:valine-tRNA ligase activity"/>
    <property type="evidence" value="ECO:0007669"/>
    <property type="project" value="UniProtKB-UniRule"/>
</dbReference>
<feature type="short sequence motif" description="'KMSKS' region" evidence="12">
    <location>
        <begin position="576"/>
        <end position="580"/>
    </location>
</feature>
<feature type="short sequence motif" description="'HIGH' region" evidence="12">
    <location>
        <begin position="69"/>
        <end position="79"/>
    </location>
</feature>
<dbReference type="HAMAP" id="MF_02004">
    <property type="entry name" value="Val_tRNA_synth_type1"/>
    <property type="match status" value="1"/>
</dbReference>
<evidence type="ECO:0000256" key="4">
    <source>
        <dbReference type="ARBA" id="ARBA00022598"/>
    </source>
</evidence>
<dbReference type="SUPFAM" id="SSF47323">
    <property type="entry name" value="Anticodon-binding domain of a subclass of class I aminoacyl-tRNA synthetases"/>
    <property type="match status" value="1"/>
</dbReference>
<dbReference type="SUPFAM" id="SSF50677">
    <property type="entry name" value="ValRS/IleRS/LeuRS editing domain"/>
    <property type="match status" value="1"/>
</dbReference>
<dbReference type="GO" id="GO:0002161">
    <property type="term" value="F:aminoacyl-tRNA deacylase activity"/>
    <property type="evidence" value="ECO:0007669"/>
    <property type="project" value="InterPro"/>
</dbReference>
<dbReference type="FunFam" id="3.40.50.620:FF:000098">
    <property type="entry name" value="Valine--tRNA ligase"/>
    <property type="match status" value="1"/>
</dbReference>
<dbReference type="InterPro" id="IPR009080">
    <property type="entry name" value="tRNAsynth_Ia_anticodon-bd"/>
</dbReference>
<comment type="catalytic activity">
    <reaction evidence="10 12">
        <text>tRNA(Val) + L-valine + ATP = L-valyl-tRNA(Val) + AMP + diphosphate</text>
        <dbReference type="Rhea" id="RHEA:10704"/>
        <dbReference type="Rhea" id="RHEA-COMP:9672"/>
        <dbReference type="Rhea" id="RHEA-COMP:9708"/>
        <dbReference type="ChEBI" id="CHEBI:30616"/>
        <dbReference type="ChEBI" id="CHEBI:33019"/>
        <dbReference type="ChEBI" id="CHEBI:57762"/>
        <dbReference type="ChEBI" id="CHEBI:78442"/>
        <dbReference type="ChEBI" id="CHEBI:78537"/>
        <dbReference type="ChEBI" id="CHEBI:456215"/>
        <dbReference type="EC" id="6.1.1.9"/>
    </reaction>
</comment>
<feature type="region of interest" description="Disordered" evidence="13">
    <location>
        <begin position="534"/>
        <end position="557"/>
    </location>
</feature>
<dbReference type="InterPro" id="IPR010978">
    <property type="entry name" value="tRNA-bd_arm"/>
</dbReference>
<comment type="function">
    <text evidence="12">Catalyzes the attachment of valine to tRNA(Val). As ValRS can inadvertently accommodate and process structurally similar amino acids such as threonine, to avoid such errors, it has a 'posttransfer' editing activity that hydrolyzes mischarged Thr-tRNA(Val) in a tRNA-dependent manner.</text>
</comment>
<evidence type="ECO:0000256" key="1">
    <source>
        <dbReference type="ARBA" id="ARBA00004496"/>
    </source>
</evidence>
<evidence type="ECO:0000256" key="6">
    <source>
        <dbReference type="ARBA" id="ARBA00022840"/>
    </source>
</evidence>
<evidence type="ECO:0000256" key="5">
    <source>
        <dbReference type="ARBA" id="ARBA00022741"/>
    </source>
</evidence>
<dbReference type="Pfam" id="PF08264">
    <property type="entry name" value="Anticodon_1"/>
    <property type="match status" value="1"/>
</dbReference>
<dbReference type="GO" id="GO:0006438">
    <property type="term" value="P:valyl-tRNA aminoacylation"/>
    <property type="evidence" value="ECO:0007669"/>
    <property type="project" value="UniProtKB-UniRule"/>
</dbReference>
<evidence type="ECO:0000256" key="8">
    <source>
        <dbReference type="ARBA" id="ARBA00023054"/>
    </source>
</evidence>
<dbReference type="InterPro" id="IPR001412">
    <property type="entry name" value="aa-tRNA-synth_I_CS"/>
</dbReference>
<evidence type="ECO:0000256" key="11">
    <source>
        <dbReference type="ARBA" id="ARBA00060830"/>
    </source>
</evidence>
<dbReference type="PROSITE" id="PS00178">
    <property type="entry name" value="AA_TRNA_LIGASE_I"/>
    <property type="match status" value="1"/>
</dbReference>
<comment type="domain">
    <text evidence="12">The C-terminal coiled-coil domain is crucial for aminoacylation activity.</text>
</comment>
<dbReference type="InterPro" id="IPR002300">
    <property type="entry name" value="aa-tRNA-synth_Ia"/>
</dbReference>
<keyword evidence="9 12" id="KW-0030">Aminoacyl-tRNA synthetase</keyword>
<dbReference type="STRING" id="1451189.CFAL_03250"/>
<dbReference type="GO" id="GO:0005524">
    <property type="term" value="F:ATP binding"/>
    <property type="evidence" value="ECO:0007669"/>
    <property type="project" value="UniProtKB-UniRule"/>
</dbReference>
<dbReference type="InterPro" id="IPR009008">
    <property type="entry name" value="Val/Leu/Ile-tRNA-synth_edit"/>
</dbReference>
<proteinExistence type="inferred from homology"/>
<gene>
    <name evidence="12" type="primary">valS</name>
    <name evidence="17" type="ORF">D3M95_07025</name>
</gene>
<evidence type="ECO:0000313" key="18">
    <source>
        <dbReference type="Proteomes" id="UP000285278"/>
    </source>
</evidence>
<dbReference type="PRINTS" id="PR00986">
    <property type="entry name" value="TRNASYNTHVAL"/>
</dbReference>
<dbReference type="NCBIfam" id="NF004349">
    <property type="entry name" value="PRK05729.1"/>
    <property type="match status" value="1"/>
</dbReference>
<evidence type="ECO:0000256" key="10">
    <source>
        <dbReference type="ARBA" id="ARBA00047552"/>
    </source>
</evidence>
<evidence type="ECO:0000259" key="15">
    <source>
        <dbReference type="Pfam" id="PF08264"/>
    </source>
</evidence>
<comment type="similarity">
    <text evidence="11 12">Belongs to the class-I aminoacyl-tRNA synthetase family. ValS type 1 subfamily.</text>
</comment>
<dbReference type="Proteomes" id="UP000285278">
    <property type="component" value="Unassembled WGS sequence"/>
</dbReference>
<dbReference type="OrthoDB" id="9810365at2"/>
<comment type="subunit">
    <text evidence="2 12">Monomer.</text>
</comment>
<dbReference type="InterPro" id="IPR037118">
    <property type="entry name" value="Val-tRNA_synth_C_sf"/>
</dbReference>
<keyword evidence="7 12" id="KW-0648">Protein biosynthesis</keyword>
<evidence type="ECO:0000259" key="16">
    <source>
        <dbReference type="Pfam" id="PF10458"/>
    </source>
</evidence>
<dbReference type="InterPro" id="IPR002303">
    <property type="entry name" value="Valyl-tRNA_ligase"/>
</dbReference>
<dbReference type="GO" id="GO:0005829">
    <property type="term" value="C:cytosol"/>
    <property type="evidence" value="ECO:0007669"/>
    <property type="project" value="TreeGrafter"/>
</dbReference>
<dbReference type="PANTHER" id="PTHR11946">
    <property type="entry name" value="VALYL-TRNA SYNTHETASES"/>
    <property type="match status" value="1"/>
</dbReference>
<evidence type="ECO:0000256" key="9">
    <source>
        <dbReference type="ARBA" id="ARBA00023146"/>
    </source>
</evidence>
<comment type="subcellular location">
    <subcellularLocation>
        <location evidence="1 12">Cytoplasm</location>
    </subcellularLocation>
</comment>
<dbReference type="InterPro" id="IPR013155">
    <property type="entry name" value="M/V/L/I-tRNA-synth_anticd-bd"/>
</dbReference>
<dbReference type="Pfam" id="PF00133">
    <property type="entry name" value="tRNA-synt_1"/>
    <property type="match status" value="2"/>
</dbReference>
<dbReference type="CDD" id="cd00817">
    <property type="entry name" value="ValRS_core"/>
    <property type="match status" value="1"/>
</dbReference>
<name>A0A418Q6U3_9CORY</name>
<feature type="domain" description="Aminoacyl-tRNA synthetase class Ia" evidence="14">
    <location>
        <begin position="465"/>
        <end position="612"/>
    </location>
</feature>
<dbReference type="FunFam" id="3.90.740.10:FF:000005">
    <property type="entry name" value="Valine--tRNA ligase, mitochondrial"/>
    <property type="match status" value="1"/>
</dbReference>
<feature type="coiled-coil region" evidence="12">
    <location>
        <begin position="871"/>
        <end position="902"/>
    </location>
</feature>
<dbReference type="Gene3D" id="1.10.287.380">
    <property type="entry name" value="Valyl-tRNA synthetase, C-terminal domain"/>
    <property type="match status" value="1"/>
</dbReference>
<reference evidence="17 18" key="1">
    <citation type="submission" date="2018-09" db="EMBL/GenBank/DDBJ databases">
        <title>Optimization and identification of Corynebacterium falsenii FN1-14 from fish paste.</title>
        <authorList>
            <person name="Daroonpunt R."/>
            <person name="Tanasupawat S."/>
        </authorList>
    </citation>
    <scope>NUCLEOTIDE SEQUENCE [LARGE SCALE GENOMIC DNA]</scope>
    <source>
        <strain evidence="17 18">FN1-14</strain>
    </source>
</reference>
<dbReference type="EC" id="6.1.1.9" evidence="12"/>
<keyword evidence="5 12" id="KW-0547">Nucleotide-binding</keyword>
<feature type="region of interest" description="Disordered" evidence="13">
    <location>
        <begin position="1"/>
        <end position="27"/>
    </location>
</feature>
<dbReference type="SUPFAM" id="SSF46589">
    <property type="entry name" value="tRNA-binding arm"/>
    <property type="match status" value="1"/>
</dbReference>
<dbReference type="Gene3D" id="3.40.50.620">
    <property type="entry name" value="HUPs"/>
    <property type="match status" value="3"/>
</dbReference>
<evidence type="ECO:0000313" key="17">
    <source>
        <dbReference type="EMBL" id="RIX34684.1"/>
    </source>
</evidence>
<sequence>MVSDTSANPAQEQPHNDARIGADRSSSLPAAWDPAAVETTLYQEWVDAGYFTADAGSSKPPFSIVLPPPNVTGQLHMGHALDHTLMDHMARRKRMQGYEVLWLPGADHAGIATQTKVEAQLKKTEGKDRFDYGREEFVSRVWEWKEQYGGVIQGQMRAIGDSVDWSRERFTLDEGLSRAVQTIFKALFDRGLIYRANRMVNWSPVLQTAISDIEVVYSDDEGELVSIRYGSLNDDEPHVIVATTRVETMLGDVAVAVHPDDERYKDLVGTTLPHPFLPDRQMIVIADDYVDPEFGTGAVKITPAHDPNDFAMGQRHDLPMPDVMDATGHIANTGTEFDGMDRYEAREKIRLALEEQGRIVGRKAPYVHSVGHSERSGEAVEPRLSEQWWVKVEELAAMASAAIREGDSVIHPASQEPRWFDWVDDMHDWCISRQLWWGHRIPIWYGPDGEVVCCGPDDEPPTGEGWRQDEDVLDTWFSSALWPFSTMGWPDNTPELQKFYPTSVLVTGYDILFFWVARMMMFATFADTLEDSPLGGRGSDDNGDSSNNGDSSTSRPQVPFRDIFLHGLVRDEKGRKMSKSLGNGIDPMDWVRDYGADALRFTLARGANPGSDLPVGEDSAQSSRNFATKLYNATKFALMNGAHVGELPERSTLTDADRWILDRLEEIRVLVDDALDRYEFSLANENLYRFAWGEFCDWYLEIAKVQIPRDWDAATPEQVERGVSTQLVLGRVLDSVLRMLHPAMPFVTDTLWKALTDGVEGYPASLAVAEWPGQDLTNGGATTDADAVRRMQDVDKLVTELRRFRSDQGVKPSQKVPARLDFAAADLTEFEPAVRSLVRLEEPAEGFSATASIEVRLSQATIAVELDTSGTVDVAAERKRLEKDLAAAQKELDNAAKKLSNESFLAKAPEKVVEGIRERQRVAQEEHERITARLEGLPKQ</sequence>
<feature type="compositionally biased region" description="Polar residues" evidence="13">
    <location>
        <begin position="1"/>
        <end position="13"/>
    </location>
</feature>
<dbReference type="AlphaFoldDB" id="A0A418Q6U3"/>
<accession>A0A418Q6U3</accession>
<dbReference type="NCBIfam" id="TIGR00422">
    <property type="entry name" value="valS"/>
    <property type="match status" value="1"/>
</dbReference>
<dbReference type="SUPFAM" id="SSF52374">
    <property type="entry name" value="Nucleotidylyl transferase"/>
    <property type="match status" value="1"/>
</dbReference>
<evidence type="ECO:0000256" key="12">
    <source>
        <dbReference type="HAMAP-Rule" id="MF_02004"/>
    </source>
</evidence>
<organism evidence="17 18">
    <name type="scientific">Corynebacterium falsenii</name>
    <dbReference type="NCBI Taxonomy" id="108486"/>
    <lineage>
        <taxon>Bacteria</taxon>
        <taxon>Bacillati</taxon>
        <taxon>Actinomycetota</taxon>
        <taxon>Actinomycetes</taxon>
        <taxon>Mycobacteriales</taxon>
        <taxon>Corynebacteriaceae</taxon>
        <taxon>Corynebacterium</taxon>
    </lineage>
</organism>
<evidence type="ECO:0000259" key="14">
    <source>
        <dbReference type="Pfam" id="PF00133"/>
    </source>
</evidence>
<protein>
    <recommendedName>
        <fullName evidence="12">Valine--tRNA ligase</fullName>
        <ecNumber evidence="12">6.1.1.9</ecNumber>
    </recommendedName>
    <alternativeName>
        <fullName evidence="12">Valyl-tRNA synthetase</fullName>
        <shortName evidence="12">ValRS</shortName>
    </alternativeName>
</protein>
<keyword evidence="4 12" id="KW-0436">Ligase</keyword>
<keyword evidence="6 12" id="KW-0067">ATP-binding</keyword>
<feature type="binding site" evidence="12">
    <location>
        <position position="579"/>
    </location>
    <ligand>
        <name>ATP</name>
        <dbReference type="ChEBI" id="CHEBI:30616"/>
    </ligand>
</feature>
<dbReference type="EMBL" id="QXJK01000006">
    <property type="protein sequence ID" value="RIX34684.1"/>
    <property type="molecule type" value="Genomic_DNA"/>
</dbReference>
<dbReference type="FunFam" id="1.10.287.380:FF:000001">
    <property type="entry name" value="Valine--tRNA ligase"/>
    <property type="match status" value="1"/>
</dbReference>
<dbReference type="Pfam" id="PF10458">
    <property type="entry name" value="Val_tRNA-synt_C"/>
    <property type="match status" value="1"/>
</dbReference>
<keyword evidence="8 12" id="KW-0175">Coiled coil</keyword>
<dbReference type="CDD" id="cd07962">
    <property type="entry name" value="Anticodon_Ia_Val"/>
    <property type="match status" value="1"/>
</dbReference>
<comment type="caution">
    <text evidence="17">The sequence shown here is derived from an EMBL/GenBank/DDBJ whole genome shotgun (WGS) entry which is preliminary data.</text>
</comment>
<feature type="domain" description="Aminoacyl-tRNA synthetase class Ia" evidence="14">
    <location>
        <begin position="41"/>
        <end position="453"/>
    </location>
</feature>
<dbReference type="Gene3D" id="1.10.730.10">
    <property type="entry name" value="Isoleucyl-tRNA Synthetase, Domain 1"/>
    <property type="match status" value="1"/>
</dbReference>
<dbReference type="FunFam" id="3.40.50.620:FF:000032">
    <property type="entry name" value="Valine--tRNA ligase"/>
    <property type="match status" value="1"/>
</dbReference>
<evidence type="ECO:0000256" key="7">
    <source>
        <dbReference type="ARBA" id="ARBA00022917"/>
    </source>
</evidence>